<dbReference type="AlphaFoldDB" id="A0A016SDA3"/>
<accession>A0A016SDA3</accession>
<sequence>MPDALAQAKRERLHYGSQNAQPFQISEPDIGSAVAHIAGFKFCIFISGKSGTTVEGSLSEMMRISF</sequence>
<dbReference type="EMBL" id="JARK01001580">
    <property type="protein sequence ID" value="EYB88600.1"/>
    <property type="molecule type" value="Genomic_DNA"/>
</dbReference>
<evidence type="ECO:0000313" key="1">
    <source>
        <dbReference type="EMBL" id="EYB88600.1"/>
    </source>
</evidence>
<reference evidence="2" key="1">
    <citation type="journal article" date="2015" name="Nat. Genet.">
        <title>The genome and transcriptome of the zoonotic hookworm Ancylostoma ceylanicum identify infection-specific gene families.</title>
        <authorList>
            <person name="Schwarz E.M."/>
            <person name="Hu Y."/>
            <person name="Antoshechkin I."/>
            <person name="Miller M.M."/>
            <person name="Sternberg P.W."/>
            <person name="Aroian R.V."/>
        </authorList>
    </citation>
    <scope>NUCLEOTIDE SEQUENCE</scope>
    <source>
        <strain evidence="2">HY135</strain>
    </source>
</reference>
<dbReference type="Proteomes" id="UP000024635">
    <property type="component" value="Unassembled WGS sequence"/>
</dbReference>
<name>A0A016SDA3_9BILA</name>
<gene>
    <name evidence="1" type="primary">Acey_s0244.g3523</name>
    <name evidence="1" type="ORF">Y032_0244g3523</name>
</gene>
<evidence type="ECO:0000313" key="2">
    <source>
        <dbReference type="Proteomes" id="UP000024635"/>
    </source>
</evidence>
<keyword evidence="2" id="KW-1185">Reference proteome</keyword>
<protein>
    <submittedName>
        <fullName evidence="1">Uncharacterized protein</fullName>
    </submittedName>
</protein>
<comment type="caution">
    <text evidence="1">The sequence shown here is derived from an EMBL/GenBank/DDBJ whole genome shotgun (WGS) entry which is preliminary data.</text>
</comment>
<proteinExistence type="predicted"/>
<organism evidence="1 2">
    <name type="scientific">Ancylostoma ceylanicum</name>
    <dbReference type="NCBI Taxonomy" id="53326"/>
    <lineage>
        <taxon>Eukaryota</taxon>
        <taxon>Metazoa</taxon>
        <taxon>Ecdysozoa</taxon>
        <taxon>Nematoda</taxon>
        <taxon>Chromadorea</taxon>
        <taxon>Rhabditida</taxon>
        <taxon>Rhabditina</taxon>
        <taxon>Rhabditomorpha</taxon>
        <taxon>Strongyloidea</taxon>
        <taxon>Ancylostomatidae</taxon>
        <taxon>Ancylostomatinae</taxon>
        <taxon>Ancylostoma</taxon>
    </lineage>
</organism>